<accession>A0A397PD73</accession>
<dbReference type="PANTHER" id="PTHR33507:SF3">
    <property type="entry name" value="INNER MEMBRANE PROTEIN YBBJ"/>
    <property type="match status" value="1"/>
</dbReference>
<evidence type="ECO:0000259" key="6">
    <source>
        <dbReference type="Pfam" id="PF01957"/>
    </source>
</evidence>
<sequence length="153" mass="15895">MNLGTLVGEAGWLWLILAVGLGIAELLAPGVFLIFLAIAAAITGVATLVLADLSPVAQLVSFGVWTAVAVLIGRRWYRDYPVESADPLLNDRAARLIGDIVVVTDAIENGAGRVRVGDGTWPAHGPDVPVGAHVRITGIDSGALLIEPEAASR</sequence>
<evidence type="ECO:0000256" key="5">
    <source>
        <dbReference type="SAM" id="Phobius"/>
    </source>
</evidence>
<keyword evidence="8" id="KW-1185">Reference proteome</keyword>
<dbReference type="InterPro" id="IPR052165">
    <property type="entry name" value="Membrane_assoc_protease"/>
</dbReference>
<dbReference type="InterPro" id="IPR012340">
    <property type="entry name" value="NA-bd_OB-fold"/>
</dbReference>
<feature type="transmembrane region" description="Helical" evidence="5">
    <location>
        <begin position="6"/>
        <end position="24"/>
    </location>
</feature>
<evidence type="ECO:0000313" key="8">
    <source>
        <dbReference type="Proteomes" id="UP000266568"/>
    </source>
</evidence>
<feature type="transmembrane region" description="Helical" evidence="5">
    <location>
        <begin position="31"/>
        <end position="50"/>
    </location>
</feature>
<reference evidence="7 8" key="1">
    <citation type="submission" date="2018-08" db="EMBL/GenBank/DDBJ databases">
        <title>Genomic Encyclopedia of Type Strains, Phase IV (KMG-IV): sequencing the most valuable type-strain genomes for metagenomic binning, comparative biology and taxonomic classification.</title>
        <authorList>
            <person name="Goeker M."/>
        </authorList>
    </citation>
    <scope>NUCLEOTIDE SEQUENCE [LARGE SCALE GENOMIC DNA]</scope>
    <source>
        <strain evidence="7 8">DSM 25527</strain>
    </source>
</reference>
<evidence type="ECO:0000256" key="3">
    <source>
        <dbReference type="ARBA" id="ARBA00022989"/>
    </source>
</evidence>
<dbReference type="Proteomes" id="UP000266568">
    <property type="component" value="Unassembled WGS sequence"/>
</dbReference>
<name>A0A397PD73_9SPHN</name>
<dbReference type="Pfam" id="PF01957">
    <property type="entry name" value="NfeD"/>
    <property type="match status" value="1"/>
</dbReference>
<protein>
    <recommendedName>
        <fullName evidence="6">NfeD-like C-terminal domain-containing protein</fullName>
    </recommendedName>
</protein>
<keyword evidence="2 5" id="KW-0812">Transmembrane</keyword>
<feature type="transmembrane region" description="Helical" evidence="5">
    <location>
        <begin position="56"/>
        <end position="73"/>
    </location>
</feature>
<evidence type="ECO:0000256" key="1">
    <source>
        <dbReference type="ARBA" id="ARBA00004141"/>
    </source>
</evidence>
<feature type="domain" description="NfeD-like C-terminal" evidence="6">
    <location>
        <begin position="94"/>
        <end position="148"/>
    </location>
</feature>
<dbReference type="InterPro" id="IPR002810">
    <property type="entry name" value="NfeD-like_C"/>
</dbReference>
<dbReference type="Gene3D" id="2.40.50.140">
    <property type="entry name" value="Nucleic acid-binding proteins"/>
    <property type="match status" value="1"/>
</dbReference>
<evidence type="ECO:0000256" key="4">
    <source>
        <dbReference type="ARBA" id="ARBA00023136"/>
    </source>
</evidence>
<evidence type="ECO:0000256" key="2">
    <source>
        <dbReference type="ARBA" id="ARBA00022692"/>
    </source>
</evidence>
<organism evidence="7 8">
    <name type="scientific">Hephaestia caeni</name>
    <dbReference type="NCBI Taxonomy" id="645617"/>
    <lineage>
        <taxon>Bacteria</taxon>
        <taxon>Pseudomonadati</taxon>
        <taxon>Pseudomonadota</taxon>
        <taxon>Alphaproteobacteria</taxon>
        <taxon>Sphingomonadales</taxon>
        <taxon>Sphingomonadaceae</taxon>
        <taxon>Hephaestia</taxon>
    </lineage>
</organism>
<keyword evidence="4 5" id="KW-0472">Membrane</keyword>
<dbReference type="RefSeq" id="WP_119034353.1">
    <property type="nucleotide sequence ID" value="NZ_QXDC01000002.1"/>
</dbReference>
<dbReference type="OrthoDB" id="9810336at2"/>
<dbReference type="PANTHER" id="PTHR33507">
    <property type="entry name" value="INNER MEMBRANE PROTEIN YBBJ"/>
    <property type="match status" value="1"/>
</dbReference>
<dbReference type="EMBL" id="QXDC01000002">
    <property type="protein sequence ID" value="RIA45869.1"/>
    <property type="molecule type" value="Genomic_DNA"/>
</dbReference>
<evidence type="ECO:0000313" key="7">
    <source>
        <dbReference type="EMBL" id="RIA45869.1"/>
    </source>
</evidence>
<dbReference type="GO" id="GO:0005886">
    <property type="term" value="C:plasma membrane"/>
    <property type="evidence" value="ECO:0007669"/>
    <property type="project" value="TreeGrafter"/>
</dbReference>
<comment type="subcellular location">
    <subcellularLocation>
        <location evidence="1">Membrane</location>
        <topology evidence="1">Multi-pass membrane protein</topology>
    </subcellularLocation>
</comment>
<gene>
    <name evidence="7" type="ORF">DFR49_0397</name>
</gene>
<proteinExistence type="predicted"/>
<comment type="caution">
    <text evidence="7">The sequence shown here is derived from an EMBL/GenBank/DDBJ whole genome shotgun (WGS) entry which is preliminary data.</text>
</comment>
<keyword evidence="3 5" id="KW-1133">Transmembrane helix</keyword>
<dbReference type="AlphaFoldDB" id="A0A397PD73"/>